<reference evidence="1" key="2">
    <citation type="journal article" date="2015" name="Fish Shellfish Immunol.">
        <title>Early steps in the European eel (Anguilla anguilla)-Vibrio vulnificus interaction in the gills: Role of the RtxA13 toxin.</title>
        <authorList>
            <person name="Callol A."/>
            <person name="Pajuelo D."/>
            <person name="Ebbesson L."/>
            <person name="Teles M."/>
            <person name="MacKenzie S."/>
            <person name="Amaro C."/>
        </authorList>
    </citation>
    <scope>NUCLEOTIDE SEQUENCE</scope>
</reference>
<name>A0A0E9RBW7_ANGAN</name>
<sequence length="9" mass="995">MTCENVGNK</sequence>
<accession>A0A0E9RBW7</accession>
<proteinExistence type="predicted"/>
<dbReference type="EMBL" id="GBXM01081931">
    <property type="protein sequence ID" value="JAH26646.1"/>
    <property type="molecule type" value="Transcribed_RNA"/>
</dbReference>
<reference evidence="1" key="1">
    <citation type="submission" date="2014-11" db="EMBL/GenBank/DDBJ databases">
        <authorList>
            <person name="Amaro Gonzalez C."/>
        </authorList>
    </citation>
    <scope>NUCLEOTIDE SEQUENCE</scope>
</reference>
<protein>
    <submittedName>
        <fullName evidence="1">Uncharacterized protein</fullName>
    </submittedName>
</protein>
<evidence type="ECO:0000313" key="1">
    <source>
        <dbReference type="EMBL" id="JAH26646.1"/>
    </source>
</evidence>
<organism evidence="1">
    <name type="scientific">Anguilla anguilla</name>
    <name type="common">European freshwater eel</name>
    <name type="synonym">Muraena anguilla</name>
    <dbReference type="NCBI Taxonomy" id="7936"/>
    <lineage>
        <taxon>Eukaryota</taxon>
        <taxon>Metazoa</taxon>
        <taxon>Chordata</taxon>
        <taxon>Craniata</taxon>
        <taxon>Vertebrata</taxon>
        <taxon>Euteleostomi</taxon>
        <taxon>Actinopterygii</taxon>
        <taxon>Neopterygii</taxon>
        <taxon>Teleostei</taxon>
        <taxon>Anguilliformes</taxon>
        <taxon>Anguillidae</taxon>
        <taxon>Anguilla</taxon>
    </lineage>
</organism>